<keyword evidence="2" id="KW-1185">Reference proteome</keyword>
<comment type="caution">
    <text evidence="1">The sequence shown here is derived from an EMBL/GenBank/DDBJ whole genome shotgun (WGS) entry which is preliminary data.</text>
</comment>
<dbReference type="Proteomes" id="UP000070121">
    <property type="component" value="Unassembled WGS sequence"/>
</dbReference>
<gene>
    <name evidence="1" type="ORF">CSAL01_06603</name>
</gene>
<accession>A0A135ULN0</accession>
<evidence type="ECO:0000313" key="1">
    <source>
        <dbReference type="EMBL" id="KXH61288.1"/>
    </source>
</evidence>
<name>A0A135ULN0_9PEZI</name>
<reference evidence="1 2" key="1">
    <citation type="submission" date="2014-02" db="EMBL/GenBank/DDBJ databases">
        <title>The genome sequence of Colletotrichum salicis CBS 607.94.</title>
        <authorList>
            <person name="Baroncelli R."/>
            <person name="Thon M.R."/>
        </authorList>
    </citation>
    <scope>NUCLEOTIDE SEQUENCE [LARGE SCALE GENOMIC DNA]</scope>
    <source>
        <strain evidence="1 2">CBS 607.94</strain>
    </source>
</reference>
<evidence type="ECO:0000313" key="2">
    <source>
        <dbReference type="Proteomes" id="UP000070121"/>
    </source>
</evidence>
<organism evidence="1 2">
    <name type="scientific">Colletotrichum salicis</name>
    <dbReference type="NCBI Taxonomy" id="1209931"/>
    <lineage>
        <taxon>Eukaryota</taxon>
        <taxon>Fungi</taxon>
        <taxon>Dikarya</taxon>
        <taxon>Ascomycota</taxon>
        <taxon>Pezizomycotina</taxon>
        <taxon>Sordariomycetes</taxon>
        <taxon>Hypocreomycetidae</taxon>
        <taxon>Glomerellales</taxon>
        <taxon>Glomerellaceae</taxon>
        <taxon>Colletotrichum</taxon>
        <taxon>Colletotrichum acutatum species complex</taxon>
    </lineage>
</organism>
<protein>
    <submittedName>
        <fullName evidence="1">Uncharacterized protein</fullName>
    </submittedName>
</protein>
<sequence length="179" mass="19280">MSSIRIKLWTIPSGHNTTAYGTNAEVSRGRCGGSLPRDFTSARVGQPCVAGPPAWLSGYLSIKAPAALKSNSGSQDVIDTTRNGGDQKRTIAPWVLVTTRAEKNFPFYLSRGTDLWVLRNLEVSLFGSHDEACVSWDNDTVLHVLTTDDSTELGGALATTDLRVPEVSGAFEQFGRVPP</sequence>
<proteinExistence type="predicted"/>
<dbReference type="AlphaFoldDB" id="A0A135ULN0"/>
<dbReference type="EMBL" id="JFFI01001301">
    <property type="protein sequence ID" value="KXH61288.1"/>
    <property type="molecule type" value="Genomic_DNA"/>
</dbReference>